<evidence type="ECO:0000256" key="3">
    <source>
        <dbReference type="ARBA" id="ARBA00012476"/>
    </source>
</evidence>
<feature type="transmembrane region" description="Helical" evidence="18">
    <location>
        <begin position="281"/>
        <end position="303"/>
    </location>
</feature>
<dbReference type="InterPro" id="IPR023298">
    <property type="entry name" value="ATPase_P-typ_TM_dom_sf"/>
</dbReference>
<dbReference type="SUPFAM" id="SSF81653">
    <property type="entry name" value="Calcium ATPase, transduction domain A"/>
    <property type="match status" value="1"/>
</dbReference>
<dbReference type="GO" id="GO:0046872">
    <property type="term" value="F:metal ion binding"/>
    <property type="evidence" value="ECO:0007669"/>
    <property type="project" value="UniProtKB-KW"/>
</dbReference>
<keyword evidence="9 18" id="KW-0375">Hydrogen ion transport</keyword>
<dbReference type="OrthoDB" id="116380at2759"/>
<dbReference type="Pfam" id="PF00702">
    <property type="entry name" value="Hydrolase"/>
    <property type="match status" value="1"/>
</dbReference>
<keyword evidence="15 18" id="KW-0472">Membrane</keyword>
<dbReference type="InterPro" id="IPR004014">
    <property type="entry name" value="ATPase_P-typ_cation-transptr_N"/>
</dbReference>
<dbReference type="Gene3D" id="2.70.150.10">
    <property type="entry name" value="Calcium-transporting ATPase, cytoplasmic transduction domain A"/>
    <property type="match status" value="1"/>
</dbReference>
<feature type="transmembrane region" description="Helical" evidence="18">
    <location>
        <begin position="649"/>
        <end position="671"/>
    </location>
</feature>
<dbReference type="AlphaFoldDB" id="A0A6I9RNH9"/>
<dbReference type="FunFam" id="2.70.150.10:FF:000004">
    <property type="entry name" value="Plasma membrane ATPase"/>
    <property type="match status" value="1"/>
</dbReference>
<dbReference type="PRINTS" id="PR00120">
    <property type="entry name" value="HATPASE"/>
</dbReference>
<dbReference type="InterPro" id="IPR044492">
    <property type="entry name" value="P_typ_ATPase_HD_dom"/>
</dbReference>
<organism evidence="20 21">
    <name type="scientific">Elaeis guineensis var. tenera</name>
    <name type="common">Oil palm</name>
    <dbReference type="NCBI Taxonomy" id="51953"/>
    <lineage>
        <taxon>Eukaryota</taxon>
        <taxon>Viridiplantae</taxon>
        <taxon>Streptophyta</taxon>
        <taxon>Embryophyta</taxon>
        <taxon>Tracheophyta</taxon>
        <taxon>Spermatophyta</taxon>
        <taxon>Magnoliopsida</taxon>
        <taxon>Liliopsida</taxon>
        <taxon>Arecaceae</taxon>
        <taxon>Arecoideae</taxon>
        <taxon>Cocoseae</taxon>
        <taxon>Elaeidinae</taxon>
        <taxon>Elaeis</taxon>
    </lineage>
</organism>
<dbReference type="Gene3D" id="1.20.1110.10">
    <property type="entry name" value="Calcium-transporting ATPase, transmembrane domain"/>
    <property type="match status" value="1"/>
</dbReference>
<comment type="subcellular location">
    <subcellularLocation>
        <location evidence="18">Cell membrane</location>
        <topology evidence="18">Multi-pass membrane protein</topology>
    </subcellularLocation>
    <subcellularLocation>
        <location evidence="1">Membrane</location>
        <topology evidence="1">Multi-pass membrane protein</topology>
    </subcellularLocation>
</comment>
<dbReference type="EC" id="7.1.2.1" evidence="3 18"/>
<dbReference type="NCBIfam" id="TIGR01494">
    <property type="entry name" value="ATPase_P-type"/>
    <property type="match status" value="2"/>
</dbReference>
<evidence type="ECO:0000256" key="9">
    <source>
        <dbReference type="ARBA" id="ARBA00022781"/>
    </source>
</evidence>
<dbReference type="SFLD" id="SFLDG00002">
    <property type="entry name" value="C1.7:_P-type_atpase_like"/>
    <property type="match status" value="1"/>
</dbReference>
<dbReference type="InParanoid" id="A0A6I9RNH9"/>
<proteinExistence type="inferred from homology"/>
<feature type="transmembrane region" description="Helical" evidence="18">
    <location>
        <begin position="65"/>
        <end position="88"/>
    </location>
</feature>
<dbReference type="InterPro" id="IPR023214">
    <property type="entry name" value="HAD_sf"/>
</dbReference>
<dbReference type="SFLD" id="SFLDF00027">
    <property type="entry name" value="p-type_atpase"/>
    <property type="match status" value="1"/>
</dbReference>
<evidence type="ECO:0000313" key="20">
    <source>
        <dbReference type="Proteomes" id="UP000504607"/>
    </source>
</evidence>
<evidence type="ECO:0000256" key="17">
    <source>
        <dbReference type="ARBA" id="ARBA00071631"/>
    </source>
</evidence>
<dbReference type="CDD" id="cd02076">
    <property type="entry name" value="P-type_ATPase_H"/>
    <property type="match status" value="1"/>
</dbReference>
<dbReference type="GO" id="GO:0005886">
    <property type="term" value="C:plasma membrane"/>
    <property type="evidence" value="ECO:0007669"/>
    <property type="project" value="UniProtKB-SubCell"/>
</dbReference>
<feature type="transmembrane region" description="Helical" evidence="18">
    <location>
        <begin position="243"/>
        <end position="269"/>
    </location>
</feature>
<evidence type="ECO:0000256" key="2">
    <source>
        <dbReference type="ARBA" id="ARBA00008804"/>
    </source>
</evidence>
<feature type="transmembrane region" description="Helical" evidence="18">
    <location>
        <begin position="714"/>
        <end position="735"/>
    </location>
</feature>
<keyword evidence="7" id="KW-0479">Metal-binding</keyword>
<protein>
    <recommendedName>
        <fullName evidence="17 18">Plasma membrane ATPase</fullName>
        <ecNumber evidence="3 18">7.1.2.1</ecNumber>
    </recommendedName>
</protein>
<evidence type="ECO:0000256" key="1">
    <source>
        <dbReference type="ARBA" id="ARBA00004141"/>
    </source>
</evidence>
<sequence length="953" mass="105239">MGDKGISLEEIKNETVDLERVPIEEVFEQLKCTREGLSSEEGANRLQIFGPNKLEEKKESKFLKFLGFMWNPLSWVMEMAAIMAIALANGGGKPPDWEDFVGIVALLFINSTISFIEENNAGNAAAALMASLAPKTKVLRDGRWSEEEAAILVPGDIISIKLGDIIPADARLLEGDPLKIDQSALTGESLPVTKNPGDEIFSGSTCKQGEIEAVVIATGVHTFFGKAAHLVDSTNQVGHFQKVLTAIGNFCICSIAVGIIVEIIVMFPIQHRKYRDGIDNLLVLLIGGIPIAMPTVLSVTMAIGSHRLSQQGAITKRMTAIEEMAGMDVLCSDKTGTLTLNKLSVDKNLIEVFAKGVDRDHVVLLAARASRTENQDAIDAAMVGMLADPKEARAGITEVHFLPFNPVDKRTALTYVDDHGNWHRVSKGAPEQIMNICNCREDVRKKVHTVIDKFAERGLRSLAVARQEVPEKTKESPGGPWQFVGLLPLFDPPRHDSAETIRKALNLGVNVKMITGDQLAIAKETGRRLGMGTNMYPSSSLLGQHKDDSIAGLPVDELIEKADGFAGVFPEHKYEIVKKLQERKHICGMTGDGVNDAPALKKADIGIAVADATDAARSASDIVLTQPGLSVIISAVLTSRAIFQRMKNYTIYAVSITIRIVLGFLLIALIWKFDFSPFMVLIIAILNDGTIMTISKDRVKPSPMPDSWKLKEIFATGIVLGTYLALMTVIFFWAMKETDFFSDKFKVRSLRHNEHEMMAALYLQVSIVSQALIFVTRSRSWCFVERPGLLLVSAFLIAQLVATLIAVYANWGFARIKGIGWGWAGVIWLYSIVFFVPLDWFKFAIRYILSGKAWDNLLESKTAFTTKKDYGREEREAQWALAQRTLHGLQPPETSALFNEKNSYRELSEIAEQAKRRAEIARLRELNTLKGHVESVVKLKGLDISTIQQSYTV</sequence>
<feature type="domain" description="Cation-transporting P-type ATPase N-terminal" evidence="19">
    <location>
        <begin position="17"/>
        <end position="89"/>
    </location>
</feature>
<dbReference type="SFLD" id="SFLDS00003">
    <property type="entry name" value="Haloacid_Dehalogenase"/>
    <property type="match status" value="1"/>
</dbReference>
<dbReference type="GO" id="GO:0016887">
    <property type="term" value="F:ATP hydrolysis activity"/>
    <property type="evidence" value="ECO:0007669"/>
    <property type="project" value="InterPro"/>
</dbReference>
<keyword evidence="11 18" id="KW-0460">Magnesium</keyword>
<feature type="transmembrane region" description="Helical" evidence="18">
    <location>
        <begin position="821"/>
        <end position="841"/>
    </location>
</feature>
<evidence type="ECO:0000256" key="12">
    <source>
        <dbReference type="ARBA" id="ARBA00022967"/>
    </source>
</evidence>
<dbReference type="Gene3D" id="3.40.50.1000">
    <property type="entry name" value="HAD superfamily/HAD-like"/>
    <property type="match status" value="1"/>
</dbReference>
<dbReference type="InterPro" id="IPR023299">
    <property type="entry name" value="ATPase_P-typ_cyto_dom_N"/>
</dbReference>
<keyword evidence="14 18" id="KW-0406">Ion transport</keyword>
<dbReference type="PANTHER" id="PTHR42861">
    <property type="entry name" value="CALCIUM-TRANSPORTING ATPASE"/>
    <property type="match status" value="1"/>
</dbReference>
<dbReference type="InterPro" id="IPR059000">
    <property type="entry name" value="ATPase_P-type_domA"/>
</dbReference>
<dbReference type="SUPFAM" id="SSF81665">
    <property type="entry name" value="Calcium ATPase, transmembrane domain M"/>
    <property type="match status" value="1"/>
</dbReference>
<dbReference type="FunFam" id="3.40.50.1000:FF:000211">
    <property type="entry name" value="Plasma membrane ATPase"/>
    <property type="match status" value="1"/>
</dbReference>
<dbReference type="Pfam" id="PF00122">
    <property type="entry name" value="E1-E2_ATPase"/>
    <property type="match status" value="1"/>
</dbReference>
<comment type="catalytic activity">
    <reaction evidence="16 18">
        <text>ATP + H2O + H(+)(in) = ADP + phosphate + 2 H(+)(out)</text>
        <dbReference type="Rhea" id="RHEA:20852"/>
        <dbReference type="ChEBI" id="CHEBI:15377"/>
        <dbReference type="ChEBI" id="CHEBI:15378"/>
        <dbReference type="ChEBI" id="CHEBI:30616"/>
        <dbReference type="ChEBI" id="CHEBI:43474"/>
        <dbReference type="ChEBI" id="CHEBI:456216"/>
        <dbReference type="EC" id="7.1.2.1"/>
    </reaction>
</comment>
<dbReference type="InterPro" id="IPR008250">
    <property type="entry name" value="ATPase_P-typ_transduc_dom_A_sf"/>
</dbReference>
<dbReference type="FunFam" id="1.20.1110.10:FF:000045">
    <property type="entry name" value="ATPase 4 plasma membrane-type"/>
    <property type="match status" value="1"/>
</dbReference>
<dbReference type="InterPro" id="IPR001757">
    <property type="entry name" value="P_typ_ATPase"/>
</dbReference>
<feature type="transmembrane region" description="Helical" evidence="18">
    <location>
        <begin position="100"/>
        <end position="116"/>
    </location>
</feature>
<dbReference type="KEGG" id="egu:105050809"/>
<dbReference type="Gene3D" id="6.10.140.890">
    <property type="match status" value="1"/>
</dbReference>
<dbReference type="InterPro" id="IPR006534">
    <property type="entry name" value="P-type_ATPase_IIIA"/>
</dbReference>
<dbReference type="GO" id="GO:0005524">
    <property type="term" value="F:ATP binding"/>
    <property type="evidence" value="ECO:0007669"/>
    <property type="project" value="UniProtKB-UniRule"/>
</dbReference>
<evidence type="ECO:0000259" key="19">
    <source>
        <dbReference type="SMART" id="SM00831"/>
    </source>
</evidence>
<dbReference type="InterPro" id="IPR018303">
    <property type="entry name" value="ATPase_P-typ_P_site"/>
</dbReference>
<evidence type="ECO:0000256" key="14">
    <source>
        <dbReference type="ARBA" id="ARBA00023065"/>
    </source>
</evidence>
<dbReference type="GeneID" id="105050809"/>
<evidence type="ECO:0000256" key="13">
    <source>
        <dbReference type="ARBA" id="ARBA00022989"/>
    </source>
</evidence>
<dbReference type="PROSITE" id="PS00154">
    <property type="entry name" value="ATPASE_E1_E2"/>
    <property type="match status" value="1"/>
</dbReference>
<accession>A0A6I9RNH9</accession>
<evidence type="ECO:0000256" key="6">
    <source>
        <dbReference type="ARBA" id="ARBA00022692"/>
    </source>
</evidence>
<keyword evidence="20" id="KW-1185">Reference proteome</keyword>
<keyword evidence="4 18" id="KW-0813">Transport</keyword>
<evidence type="ECO:0000256" key="8">
    <source>
        <dbReference type="ARBA" id="ARBA00022741"/>
    </source>
</evidence>
<keyword evidence="10 18" id="KW-0067">ATP-binding</keyword>
<feature type="transmembrane region" description="Helical" evidence="18">
    <location>
        <begin position="755"/>
        <end position="776"/>
    </location>
</feature>
<dbReference type="FunFam" id="3.40.1110.10:FF:000004">
    <property type="entry name" value="Plasma membrane ATPase"/>
    <property type="match status" value="1"/>
</dbReference>
<evidence type="ECO:0000256" key="7">
    <source>
        <dbReference type="ARBA" id="ARBA00022723"/>
    </source>
</evidence>
<feature type="transmembrane region" description="Helical" evidence="18">
    <location>
        <begin position="788"/>
        <end position="809"/>
    </location>
</feature>
<evidence type="ECO:0000313" key="21">
    <source>
        <dbReference type="RefSeq" id="XP_010929278.1"/>
    </source>
</evidence>
<evidence type="ECO:0000256" key="5">
    <source>
        <dbReference type="ARBA" id="ARBA00022553"/>
    </source>
</evidence>
<dbReference type="GO" id="GO:0008553">
    <property type="term" value="F:P-type proton-exporting transporter activity"/>
    <property type="evidence" value="ECO:0007669"/>
    <property type="project" value="UniProtKB-UniRule"/>
</dbReference>
<name>A0A6I9RNH9_ELAGV</name>
<keyword evidence="5" id="KW-0597">Phosphoprotein</keyword>
<keyword evidence="6 18" id="KW-0812">Transmembrane</keyword>
<evidence type="ECO:0000256" key="11">
    <source>
        <dbReference type="ARBA" id="ARBA00022842"/>
    </source>
</evidence>
<dbReference type="NCBIfam" id="TIGR01647">
    <property type="entry name" value="ATPase-IIIA_H"/>
    <property type="match status" value="1"/>
</dbReference>
<dbReference type="Gene3D" id="3.40.1110.10">
    <property type="entry name" value="Calcium-transporting ATPase, cytoplasmic domain N"/>
    <property type="match status" value="1"/>
</dbReference>
<keyword evidence="12 18" id="KW-1278">Translocase</keyword>
<dbReference type="GO" id="GO:0120029">
    <property type="term" value="P:proton export across plasma membrane"/>
    <property type="evidence" value="ECO:0007669"/>
    <property type="project" value="UniProtKB-UniRule"/>
</dbReference>
<comment type="similarity">
    <text evidence="2 18">Belongs to the cation transport ATPase (P-type) (TC 3.A.3) family. Type IIIA subfamily.</text>
</comment>
<evidence type="ECO:0000256" key="18">
    <source>
        <dbReference type="RuleBase" id="RU362083"/>
    </source>
</evidence>
<dbReference type="InterPro" id="IPR036412">
    <property type="entry name" value="HAD-like_sf"/>
</dbReference>
<evidence type="ECO:0000256" key="4">
    <source>
        <dbReference type="ARBA" id="ARBA00022448"/>
    </source>
</evidence>
<dbReference type="PRINTS" id="PR00119">
    <property type="entry name" value="CATATPASE"/>
</dbReference>
<gene>
    <name evidence="21" type="primary">LOC105050809</name>
</gene>
<evidence type="ECO:0000256" key="16">
    <source>
        <dbReference type="ARBA" id="ARBA00048122"/>
    </source>
</evidence>
<keyword evidence="8 18" id="KW-0547">Nucleotide-binding</keyword>
<reference evidence="21" key="1">
    <citation type="submission" date="2025-08" db="UniProtKB">
        <authorList>
            <consortium name="RefSeq"/>
        </authorList>
    </citation>
    <scope>IDENTIFICATION</scope>
</reference>
<dbReference type="Pfam" id="PF00690">
    <property type="entry name" value="Cation_ATPase_N"/>
    <property type="match status" value="1"/>
</dbReference>
<dbReference type="SUPFAM" id="SSF56784">
    <property type="entry name" value="HAD-like"/>
    <property type="match status" value="1"/>
</dbReference>
<dbReference type="Proteomes" id="UP000504607">
    <property type="component" value="Chromosome 8"/>
</dbReference>
<dbReference type="RefSeq" id="XP_010929278.1">
    <property type="nucleotide sequence ID" value="XM_010930976.3"/>
</dbReference>
<dbReference type="FunCoup" id="A0A6I9RNH9">
    <property type="interactions" value="1186"/>
</dbReference>
<dbReference type="SMART" id="SM00831">
    <property type="entry name" value="Cation_ATPase_N"/>
    <property type="match status" value="1"/>
</dbReference>
<keyword evidence="13 18" id="KW-1133">Transmembrane helix</keyword>
<evidence type="ECO:0000256" key="15">
    <source>
        <dbReference type="ARBA" id="ARBA00023136"/>
    </source>
</evidence>
<evidence type="ECO:0000256" key="10">
    <source>
        <dbReference type="ARBA" id="ARBA00022840"/>
    </source>
</evidence>